<dbReference type="InterPro" id="IPR000157">
    <property type="entry name" value="TIR_dom"/>
</dbReference>
<protein>
    <recommendedName>
        <fullName evidence="2">TIR domain-containing protein</fullName>
    </recommendedName>
</protein>
<feature type="domain" description="TIR" evidence="2">
    <location>
        <begin position="1"/>
        <end position="152"/>
    </location>
</feature>
<keyword evidence="4" id="KW-1185">Reference proteome</keyword>
<dbReference type="InterPro" id="IPR035897">
    <property type="entry name" value="Toll_tir_struct_dom_sf"/>
</dbReference>
<dbReference type="AlphaFoldDB" id="A0A7I8BR40"/>
<proteinExistence type="predicted"/>
<dbReference type="Gene3D" id="3.40.50.10140">
    <property type="entry name" value="Toll/interleukin-1 receptor homology (TIR) domain"/>
    <property type="match status" value="1"/>
</dbReference>
<dbReference type="GO" id="GO:0007165">
    <property type="term" value="P:signal transduction"/>
    <property type="evidence" value="ECO:0007669"/>
    <property type="project" value="InterPro"/>
</dbReference>
<evidence type="ECO:0000313" key="4">
    <source>
        <dbReference type="Proteomes" id="UP000510888"/>
    </source>
</evidence>
<sequence>MRPIFISYRREDTEGQAGRLFESLREVFGEHTVFMDVATIEPGADFRRAIETNIDKCAVLLALIGRTWLTVTDREGKRRIDNPSDFVRLETSSALKRDVTVIPVLVQGATMPQEADLPTDIKDLAYRNAFELTHARWDSDVQLLIKALRTHAGDESGDSAPADTPHDRLTSNANGGKKHTRMWTIGGAVAAVALMGAVVMKMSGAGHEAKADTTIVASEPVPTLASAPGNQPGKGDQMVSKKALQRAAHDRGACVRPFVWRQAQPRDKVCVTPETQLRIIAENQAASDNRSPNGGAYGPNTCKNGFVWREAFEGDTVCVTPEARQLTADDNALGARRIVPLPPQ</sequence>
<dbReference type="Proteomes" id="UP000510888">
    <property type="component" value="Chromosome 2"/>
</dbReference>
<evidence type="ECO:0000259" key="2">
    <source>
        <dbReference type="PROSITE" id="PS50104"/>
    </source>
</evidence>
<evidence type="ECO:0000256" key="1">
    <source>
        <dbReference type="SAM" id="MobiDB-lite"/>
    </source>
</evidence>
<dbReference type="SUPFAM" id="SSF52200">
    <property type="entry name" value="Toll/Interleukin receptor TIR domain"/>
    <property type="match status" value="1"/>
</dbReference>
<organism evidence="3 4">
    <name type="scientific">Paraburkholderia largidicola</name>
    <dbReference type="NCBI Taxonomy" id="3014751"/>
    <lineage>
        <taxon>Bacteria</taxon>
        <taxon>Pseudomonadati</taxon>
        <taxon>Pseudomonadota</taxon>
        <taxon>Betaproteobacteria</taxon>
        <taxon>Burkholderiales</taxon>
        <taxon>Burkholderiaceae</taxon>
        <taxon>Paraburkholderia</taxon>
    </lineage>
</organism>
<dbReference type="Pfam" id="PF13676">
    <property type="entry name" value="TIR_2"/>
    <property type="match status" value="1"/>
</dbReference>
<dbReference type="RefSeq" id="WP_180724708.1">
    <property type="nucleotide sequence ID" value="NZ_AP023175.1"/>
</dbReference>
<accession>A0A7I8BR40</accession>
<dbReference type="EMBL" id="AP023175">
    <property type="protein sequence ID" value="BCF91102.1"/>
    <property type="molecule type" value="Genomic_DNA"/>
</dbReference>
<dbReference type="PROSITE" id="PS50104">
    <property type="entry name" value="TIR"/>
    <property type="match status" value="1"/>
</dbReference>
<feature type="region of interest" description="Disordered" evidence="1">
    <location>
        <begin position="152"/>
        <end position="178"/>
    </location>
</feature>
<evidence type="ECO:0000313" key="3">
    <source>
        <dbReference type="EMBL" id="BCF91102.1"/>
    </source>
</evidence>
<dbReference type="KEGG" id="plad:PPGU16_41690"/>
<name>A0A7I8BR40_9BURK</name>
<gene>
    <name evidence="3" type="ORF">PPGU16_41690</name>
</gene>
<reference evidence="3 4" key="1">
    <citation type="journal article" date="2020" name="Genes (Basel)">
        <title>Genomic Comparison of Insect Gut Symbionts from Divergent Burkholderia Subclades.</title>
        <authorList>
            <person name="Takeshita K."/>
            <person name="Kikuchi Y."/>
        </authorList>
    </citation>
    <scope>NUCLEOTIDE SEQUENCE [LARGE SCALE GENOMIC DNA]</scope>
    <source>
        <strain evidence="3 4">PGU16</strain>
    </source>
</reference>